<evidence type="ECO:0008006" key="3">
    <source>
        <dbReference type="Google" id="ProtNLM"/>
    </source>
</evidence>
<accession>A0A1R1JGR2</accession>
<reference evidence="1 2" key="1">
    <citation type="submission" date="2017-01" db="EMBL/GenBank/DDBJ databases">
        <title>Phylogeographic, genomic and meropenem susceptibility analysis of Burkholderia ubonensis.</title>
        <authorList>
            <person name="Price E.P."/>
            <person name="Sarovich D.S."/>
            <person name="Webb J.R."/>
            <person name="Hall C.M."/>
            <person name="Sahl J.W."/>
            <person name="Kaestli M."/>
            <person name="Mayo M."/>
            <person name="Harrington G."/>
            <person name="Baker A.L."/>
            <person name="Sidak-Loftis L.C."/>
            <person name="Lummis M."/>
            <person name="Schupp J.M."/>
            <person name="Gillece J.D."/>
            <person name="Tuanyok A."/>
            <person name="Warner J."/>
            <person name="Busch J.D."/>
            <person name="Keim P."/>
            <person name="Currie B.J."/>
            <person name="Wagner D.M."/>
        </authorList>
    </citation>
    <scope>NUCLEOTIDE SEQUENCE [LARGE SCALE GENOMIC DNA]</scope>
    <source>
        <strain evidence="1 2">A21</strain>
    </source>
</reference>
<dbReference type="InterPro" id="IPR011042">
    <property type="entry name" value="6-blade_b-propeller_TolB-like"/>
</dbReference>
<gene>
    <name evidence="1" type="ORF">BW685_05870</name>
</gene>
<name>A0A1R1JGR2_9BURK</name>
<comment type="caution">
    <text evidence="1">The sequence shown here is derived from an EMBL/GenBank/DDBJ whole genome shotgun (WGS) entry which is preliminary data.</text>
</comment>
<dbReference type="Gene3D" id="2.120.10.30">
    <property type="entry name" value="TolB, C-terminal domain"/>
    <property type="match status" value="1"/>
</dbReference>
<proteinExistence type="predicted"/>
<dbReference type="AlphaFoldDB" id="A0A1R1JGR2"/>
<sequence length="324" mass="33675">MPTNGDLNPYGIAFVPPGVPAWSTLKPGDVIVSNFNNSSNLQGTGTTIVKLSPDNSPTVFFQGQNLGLTTALAALRNGFVLVGNVPTSDGQHVVPPGSLLVINPQGGLVTQLVSAALLDGPWDMTVIDRGQRVSAFVSNVLNGTVARIDLMFDNGGGVTMLQSSHIIASGYTFRTDPSALVVGPTGLAYDANNDILYVASTGDNAVFAIQNAASTNGNAGAGRLIYFDKKHLHGPLALALAPNGHLVTANGDAVNPDPQQPSEIVEFTVDGQFVAQMQVDIVPGAAFGLAFGLGSQRQPQFAAVNDNTNSATVWTLRLNGNNQQ</sequence>
<organism evidence="1 2">
    <name type="scientific">Burkholderia ubonensis</name>
    <dbReference type="NCBI Taxonomy" id="101571"/>
    <lineage>
        <taxon>Bacteria</taxon>
        <taxon>Pseudomonadati</taxon>
        <taxon>Pseudomonadota</taxon>
        <taxon>Betaproteobacteria</taxon>
        <taxon>Burkholderiales</taxon>
        <taxon>Burkholderiaceae</taxon>
        <taxon>Burkholderia</taxon>
        <taxon>Burkholderia cepacia complex</taxon>
    </lineage>
</organism>
<evidence type="ECO:0000313" key="1">
    <source>
        <dbReference type="EMBL" id="OMG74433.1"/>
    </source>
</evidence>
<dbReference type="SUPFAM" id="SSF63829">
    <property type="entry name" value="Calcium-dependent phosphotriesterase"/>
    <property type="match status" value="1"/>
</dbReference>
<protein>
    <recommendedName>
        <fullName evidence="3">SMP-30/Gluconolactonase/LRE-like region domain-containing protein</fullName>
    </recommendedName>
</protein>
<dbReference type="EMBL" id="MTJZ01000006">
    <property type="protein sequence ID" value="OMG74433.1"/>
    <property type="molecule type" value="Genomic_DNA"/>
</dbReference>
<evidence type="ECO:0000313" key="2">
    <source>
        <dbReference type="Proteomes" id="UP000187194"/>
    </source>
</evidence>
<dbReference type="Proteomes" id="UP000187194">
    <property type="component" value="Unassembled WGS sequence"/>
</dbReference>